<keyword evidence="1" id="KW-0472">Membrane</keyword>
<reference evidence="2 3" key="1">
    <citation type="submission" date="2018-06" db="EMBL/GenBank/DDBJ databases">
        <title>Comparative genomics reveals the genomic features of Rhizophagus irregularis, R. cerebriforme, R. diaphanum and Gigaspora rosea, and their symbiotic lifestyle signature.</title>
        <authorList>
            <person name="Morin E."/>
            <person name="San Clemente H."/>
            <person name="Chen E.C.H."/>
            <person name="De La Providencia I."/>
            <person name="Hainaut M."/>
            <person name="Kuo A."/>
            <person name="Kohler A."/>
            <person name="Murat C."/>
            <person name="Tang N."/>
            <person name="Roy S."/>
            <person name="Loubradou J."/>
            <person name="Henrissat B."/>
            <person name="Grigoriev I.V."/>
            <person name="Corradi N."/>
            <person name="Roux C."/>
            <person name="Martin F.M."/>
        </authorList>
    </citation>
    <scope>NUCLEOTIDE SEQUENCE [LARGE SCALE GENOMIC DNA]</scope>
    <source>
        <strain evidence="2 3">DAOM 194757</strain>
    </source>
</reference>
<protein>
    <submittedName>
        <fullName evidence="2">Uncharacterized protein</fullName>
    </submittedName>
</protein>
<comment type="caution">
    <text evidence="2">The sequence shown here is derived from an EMBL/GenBank/DDBJ whole genome shotgun (WGS) entry which is preliminary data.</text>
</comment>
<name>A0A397UNQ0_9GLOM</name>
<dbReference type="EMBL" id="QKWP01001088">
    <property type="protein sequence ID" value="RIB11862.1"/>
    <property type="molecule type" value="Genomic_DNA"/>
</dbReference>
<gene>
    <name evidence="2" type="ORF">C2G38_2102434</name>
</gene>
<accession>A0A397UNQ0</accession>
<dbReference type="Proteomes" id="UP000266673">
    <property type="component" value="Unassembled WGS sequence"/>
</dbReference>
<evidence type="ECO:0000256" key="1">
    <source>
        <dbReference type="SAM" id="Phobius"/>
    </source>
</evidence>
<dbReference type="AlphaFoldDB" id="A0A397UNQ0"/>
<sequence length="56" mass="6703">MEAISAFLCFGRTFCIILTLVCFLIKFKFALFTFLVYVLIKYTAVIFFYLTFYKFI</sequence>
<evidence type="ECO:0000313" key="2">
    <source>
        <dbReference type="EMBL" id="RIB11862.1"/>
    </source>
</evidence>
<feature type="transmembrane region" description="Helical" evidence="1">
    <location>
        <begin position="7"/>
        <end position="26"/>
    </location>
</feature>
<evidence type="ECO:0000313" key="3">
    <source>
        <dbReference type="Proteomes" id="UP000266673"/>
    </source>
</evidence>
<keyword evidence="1" id="KW-0812">Transmembrane</keyword>
<feature type="transmembrane region" description="Helical" evidence="1">
    <location>
        <begin position="32"/>
        <end position="52"/>
    </location>
</feature>
<keyword evidence="1" id="KW-1133">Transmembrane helix</keyword>
<keyword evidence="3" id="KW-1185">Reference proteome</keyword>
<proteinExistence type="predicted"/>
<organism evidence="2 3">
    <name type="scientific">Gigaspora rosea</name>
    <dbReference type="NCBI Taxonomy" id="44941"/>
    <lineage>
        <taxon>Eukaryota</taxon>
        <taxon>Fungi</taxon>
        <taxon>Fungi incertae sedis</taxon>
        <taxon>Mucoromycota</taxon>
        <taxon>Glomeromycotina</taxon>
        <taxon>Glomeromycetes</taxon>
        <taxon>Diversisporales</taxon>
        <taxon>Gigasporaceae</taxon>
        <taxon>Gigaspora</taxon>
    </lineage>
</organism>